<evidence type="ECO:0000256" key="1">
    <source>
        <dbReference type="SAM" id="MobiDB-lite"/>
    </source>
</evidence>
<reference evidence="3" key="1">
    <citation type="submission" date="2020-11" db="EMBL/GenBank/DDBJ databases">
        <authorList>
            <person name="Tran Van P."/>
        </authorList>
    </citation>
    <scope>NUCLEOTIDE SEQUENCE</scope>
</reference>
<organism evidence="3">
    <name type="scientific">Timema tahoe</name>
    <dbReference type="NCBI Taxonomy" id="61484"/>
    <lineage>
        <taxon>Eukaryota</taxon>
        <taxon>Metazoa</taxon>
        <taxon>Ecdysozoa</taxon>
        <taxon>Arthropoda</taxon>
        <taxon>Hexapoda</taxon>
        <taxon>Insecta</taxon>
        <taxon>Pterygota</taxon>
        <taxon>Neoptera</taxon>
        <taxon>Polyneoptera</taxon>
        <taxon>Phasmatodea</taxon>
        <taxon>Timematodea</taxon>
        <taxon>Timematoidea</taxon>
        <taxon>Timematidae</taxon>
        <taxon>Timema</taxon>
    </lineage>
</organism>
<feature type="transmembrane region" description="Helical" evidence="2">
    <location>
        <begin position="12"/>
        <end position="37"/>
    </location>
</feature>
<gene>
    <name evidence="3" type="ORF">TTEB3V08_LOCUS10520</name>
</gene>
<dbReference type="EMBL" id="OE006393">
    <property type="protein sequence ID" value="CAD7462630.1"/>
    <property type="molecule type" value="Genomic_DNA"/>
</dbReference>
<sequence>MHSEDNCNLKRAMAVCLTLMAGRTGVVGGSLMIGALIETHCSLAFVVLSGVSLLSSLAIQSYLTKELNLDYLVCSKLRTKFNSYSSFHISVKEDDFPVINNSDTWPSGCLIAPYYGKLLPEQIICEESPCVSAPVNAAVASDLGSQEDSTQTPRVTIDGGLEATSQHISQ</sequence>
<keyword evidence="2" id="KW-1133">Transmembrane helix</keyword>
<proteinExistence type="predicted"/>
<evidence type="ECO:0000256" key="2">
    <source>
        <dbReference type="SAM" id="Phobius"/>
    </source>
</evidence>
<keyword evidence="2" id="KW-0472">Membrane</keyword>
<dbReference type="AlphaFoldDB" id="A0A7R9P080"/>
<protein>
    <submittedName>
        <fullName evidence="3">Uncharacterized protein</fullName>
    </submittedName>
</protein>
<name>A0A7R9P080_9NEOP</name>
<evidence type="ECO:0000313" key="3">
    <source>
        <dbReference type="EMBL" id="CAD7462630.1"/>
    </source>
</evidence>
<accession>A0A7R9P080</accession>
<feature type="compositionally biased region" description="Polar residues" evidence="1">
    <location>
        <begin position="143"/>
        <end position="154"/>
    </location>
</feature>
<keyword evidence="2" id="KW-0812">Transmembrane</keyword>
<feature type="region of interest" description="Disordered" evidence="1">
    <location>
        <begin position="142"/>
        <end position="170"/>
    </location>
</feature>
<feature type="transmembrane region" description="Helical" evidence="2">
    <location>
        <begin position="43"/>
        <end position="63"/>
    </location>
</feature>